<evidence type="ECO:0000256" key="4">
    <source>
        <dbReference type="SAM" id="SignalP"/>
    </source>
</evidence>
<sequence length="602" mass="67745">MVWYCTFVWLFSLGFRVEGKEPPIVNIPGQGPISGKEVSLSRSQKANVYLGIPFAQPPKSPRLKPPVVDPLPSWTEVRNSSSFAPACPQDRDALREHEYILSQLMSEQIEALEFSEDCLYLNVFVPDGPVPAEKWPVVVSFHPGNFSVGTTALWDGSALAVRQKVIVVTPAYRLNILGFFALDPEFSPGNYGLLDQVAALQWVNDKIGEFGGSQNDICIMGHGAGGTSVGLHMVSPLSEGKFNRAIAMSGSAFSNLVGKIPDIQVYKDIKSFACEDSKSNKDLIECIRNLEALPLVKYSWNRHPWGPVVDVGDAFLPRDPVDFFDTQKYHKVDFLTGYTDMEDALKIHGTVPKSEKGVSYEVFKDLIQAETQDQYEDENLGEAVDPNDTCTINVDHLLATILFYYTPYPSSLEPEVNLQKYVEYTTEKRYGADIYKQARLVSKSSKTYVYRFDYKPKKSPIADLPEWIRVPHGFELPFFWGMPYWPSLPQISWNTADRKVADIVMSLWTNFVKNGNPAQTGVKWDAFEETAPSVMIIDRNFNMSDPSTFDHKAFAFWVDYFPKVVDATQCCNITQNGFRIHSNPNLVWVLTALAGVRFILAR</sequence>
<evidence type="ECO:0000256" key="1">
    <source>
        <dbReference type="ARBA" id="ARBA00005964"/>
    </source>
</evidence>
<dbReference type="EMBL" id="NEVH01007404">
    <property type="protein sequence ID" value="PNF35795.1"/>
    <property type="molecule type" value="Genomic_DNA"/>
</dbReference>
<name>A0A2J7R4P4_9NEOP</name>
<dbReference type="InterPro" id="IPR002018">
    <property type="entry name" value="CarbesteraseB"/>
</dbReference>
<keyword evidence="7" id="KW-1185">Reference proteome</keyword>
<dbReference type="Proteomes" id="UP000235965">
    <property type="component" value="Unassembled WGS sequence"/>
</dbReference>
<dbReference type="AlphaFoldDB" id="A0A2J7R4P4"/>
<dbReference type="PANTHER" id="PTHR43903">
    <property type="entry name" value="NEUROLIGIN"/>
    <property type="match status" value="1"/>
</dbReference>
<feature type="domain" description="Carboxylesterase type B" evidence="5">
    <location>
        <begin position="22"/>
        <end position="544"/>
    </location>
</feature>
<dbReference type="OrthoDB" id="408631at2759"/>
<dbReference type="InterPro" id="IPR019819">
    <property type="entry name" value="Carboxylesterase_B_CS"/>
</dbReference>
<evidence type="ECO:0000313" key="6">
    <source>
        <dbReference type="EMBL" id="PNF35795.1"/>
    </source>
</evidence>
<feature type="signal peptide" evidence="4">
    <location>
        <begin position="1"/>
        <end position="19"/>
    </location>
</feature>
<proteinExistence type="inferred from homology"/>
<dbReference type="SUPFAM" id="SSF53474">
    <property type="entry name" value="alpha/beta-Hydrolases"/>
    <property type="match status" value="1"/>
</dbReference>
<evidence type="ECO:0000256" key="3">
    <source>
        <dbReference type="ARBA" id="ARBA00023180"/>
    </source>
</evidence>
<dbReference type="Gene3D" id="3.40.50.1820">
    <property type="entry name" value="alpha/beta hydrolase"/>
    <property type="match status" value="1"/>
</dbReference>
<gene>
    <name evidence="6" type="primary">CES1</name>
    <name evidence="6" type="ORF">B7P43_G11764</name>
</gene>
<comment type="similarity">
    <text evidence="1">Belongs to the type-B carboxylesterase/lipase family.</text>
</comment>
<dbReference type="STRING" id="105785.A0A2J7R4P4"/>
<reference evidence="6 7" key="1">
    <citation type="submission" date="2017-12" db="EMBL/GenBank/DDBJ databases">
        <title>Hemimetabolous genomes reveal molecular basis of termite eusociality.</title>
        <authorList>
            <person name="Harrison M.C."/>
            <person name="Jongepier E."/>
            <person name="Robertson H.M."/>
            <person name="Arning N."/>
            <person name="Bitard-Feildel T."/>
            <person name="Chao H."/>
            <person name="Childers C.P."/>
            <person name="Dinh H."/>
            <person name="Doddapaneni H."/>
            <person name="Dugan S."/>
            <person name="Gowin J."/>
            <person name="Greiner C."/>
            <person name="Han Y."/>
            <person name="Hu H."/>
            <person name="Hughes D.S.T."/>
            <person name="Huylmans A.-K."/>
            <person name="Kemena C."/>
            <person name="Kremer L.P.M."/>
            <person name="Lee S.L."/>
            <person name="Lopez-Ezquerra A."/>
            <person name="Mallet L."/>
            <person name="Monroy-Kuhn J.M."/>
            <person name="Moser A."/>
            <person name="Murali S.C."/>
            <person name="Muzny D.M."/>
            <person name="Otani S."/>
            <person name="Piulachs M.-D."/>
            <person name="Poelchau M."/>
            <person name="Qu J."/>
            <person name="Schaub F."/>
            <person name="Wada-Katsumata A."/>
            <person name="Worley K.C."/>
            <person name="Xie Q."/>
            <person name="Ylla G."/>
            <person name="Poulsen M."/>
            <person name="Gibbs R.A."/>
            <person name="Schal C."/>
            <person name="Richards S."/>
            <person name="Belles X."/>
            <person name="Korb J."/>
            <person name="Bornberg-Bauer E."/>
        </authorList>
    </citation>
    <scope>NUCLEOTIDE SEQUENCE [LARGE SCALE GENOMIC DNA]</scope>
    <source>
        <tissue evidence="6">Whole body</tissue>
    </source>
</reference>
<comment type="caution">
    <text evidence="6">The sequence shown here is derived from an EMBL/GenBank/DDBJ whole genome shotgun (WGS) entry which is preliminary data.</text>
</comment>
<protein>
    <submittedName>
        <fullName evidence="6">Liver carboxylesterase 1</fullName>
    </submittedName>
</protein>
<accession>A0A2J7R4P4</accession>
<dbReference type="InParanoid" id="A0A2J7R4P4"/>
<evidence type="ECO:0000313" key="7">
    <source>
        <dbReference type="Proteomes" id="UP000235965"/>
    </source>
</evidence>
<dbReference type="PROSITE" id="PS00941">
    <property type="entry name" value="CARBOXYLESTERASE_B_2"/>
    <property type="match status" value="1"/>
</dbReference>
<dbReference type="InterPro" id="IPR051093">
    <property type="entry name" value="Neuroligin/BSAL"/>
</dbReference>
<keyword evidence="2 4" id="KW-0732">Signal</keyword>
<evidence type="ECO:0000259" key="5">
    <source>
        <dbReference type="Pfam" id="PF00135"/>
    </source>
</evidence>
<keyword evidence="3" id="KW-0325">Glycoprotein</keyword>
<organism evidence="6 7">
    <name type="scientific">Cryptotermes secundus</name>
    <dbReference type="NCBI Taxonomy" id="105785"/>
    <lineage>
        <taxon>Eukaryota</taxon>
        <taxon>Metazoa</taxon>
        <taxon>Ecdysozoa</taxon>
        <taxon>Arthropoda</taxon>
        <taxon>Hexapoda</taxon>
        <taxon>Insecta</taxon>
        <taxon>Pterygota</taxon>
        <taxon>Neoptera</taxon>
        <taxon>Polyneoptera</taxon>
        <taxon>Dictyoptera</taxon>
        <taxon>Blattodea</taxon>
        <taxon>Blattoidea</taxon>
        <taxon>Termitoidae</taxon>
        <taxon>Kalotermitidae</taxon>
        <taxon>Cryptotermitinae</taxon>
        <taxon>Cryptotermes</taxon>
    </lineage>
</organism>
<dbReference type="Pfam" id="PF00135">
    <property type="entry name" value="COesterase"/>
    <property type="match status" value="1"/>
</dbReference>
<evidence type="ECO:0000256" key="2">
    <source>
        <dbReference type="ARBA" id="ARBA00022729"/>
    </source>
</evidence>
<dbReference type="InterPro" id="IPR029058">
    <property type="entry name" value="AB_hydrolase_fold"/>
</dbReference>
<feature type="chain" id="PRO_5014337288" evidence="4">
    <location>
        <begin position="20"/>
        <end position="602"/>
    </location>
</feature>